<evidence type="ECO:0000313" key="1">
    <source>
        <dbReference type="EMBL" id="KAJ4709773.1"/>
    </source>
</evidence>
<accession>A0ACC1XEW4</accession>
<sequence length="1736" mass="194305">MGIPDSSLLDLIEKVRSWISWGASDLSCCPGEFEMPGNDCKMCYECEVKFSQSCTGSHCQSCGRWLCGRCNQSNGETRVGIKSCKFCDGVSVRQGYGRKYGEKVHPSVSPRESPEPPSPSFSGGQNDRSQNSELVQSGHLAHYLESRDCGYSPHAVTSRSQSLTSFSAHPSPVSVHHSPSRSDEEEAEESGKHFFSPSSEYYHDVLDIDSSSISARHEFYTFQSVGSSPSDSPSRNNFTSCRVGHPVQRRQGGSPFSQSDCPFDHESMAVLKRPEPGSEDPENTDDFSDDLSIPQKEDGKLQMPLDFENNGLIWYPPPPDDKNDEEESNFFSYDDDDDDIGDSSAMFSSSSSLSSMFPAREKQNEGNKEPLRAVVQGHFRALVSELLQAEGIKVAKEDGDEDWLGIITTMAWQAANFVKPDTSRGGSMDPGDYVKVKCVATGSPIESTFIKGVVCTKNIKHKRMTSQYKNPRLLILGGALEYQRVQNQLASFNTLLQQEHDHLKMVISKIEALRPNVLLVEKSVSSFAQELLLAKEISLVLNVKKPLLERIARCTGAHITPSIDNVSTTRLGHCELFRLEKVSEEHETTNQFNKKPSKTLMYFEGCPRRLGCTVLLRGRCRDELKKVKDVVQYAVFAAYHLSLETSFLADEGATLPKMRLNRSIPKPERMMADNAISAVPNCQEAADGSARNDGSVSLKLEHGGLDSFSEHLDHSYVSSSPVYLDHRFGDGPIDACNDYSETDMGLNFCLFDGCKDLKDPIANSFDALRPEMQEIMGQEERQLGENHESTKFERVNGDEVSSEYFSAADTHQSILVSFSSRCVLKGTVCERSRLLRIKFYGSFDKPLGRYLRDDLFDQTSCCRSCNESVEAHVLCYTHQQGNLTINVKRLSSVRLPGERDGKIWMWHRCLRCAHTDGVPPATRRVVMSDAAWGLSFGKFLELSFSNHATANRVASCGHSLQRDCLRYYGFGSMIAFFRYSPIDILSVHLPSSVLEFSSHVQQEWIRKEAEELMVKMETLYAEIYDVLEGMGHKSNSIGCESSDTIDLKNHILELKDQLKKERNDYMGLLQPVIMETSEPGQTAVDILELNRLRHALLIGLHAWDRQLNSLNSLLKKSSIAKATQMDASHSQLKDSKSDSLSKNSKVDSDHEENVSGSVELWESSANDLHLEQKKEAKLPTLEPFGPENSKLATVHHNTQDDVHSDGEIASTLSERIDSAWTGTDQVVQHLSETDGLQAGFVKPISKTDNPPFRRLTMPVRVHSFDSALRFQERISRGLPPSSLHLSTLRSFHASGDYRNMVRDPVSNVMRTYSQILPLEAQKLNLILSSTPSFISSASCISDGARLLLPQRGNNDVVIAVYDDDPTSIISYALSSKEYEDWVADKVYEHEGSWNESESYKESSAVSTFSAWQSFGSLNLDYIHYGSYGSEDASSSMGTLFTDPKRSPHLTISFADESSSAGGKVKFSVTCYFAKQFDSLRKKCCPSGVDFVRSLSRSRKWSAQGGKSNVFFAKSLDERFIIKQVKKTELESFEEFAPEYFKYLTDSLNSRSPTCLAKILGIYQVSVKHLKGGKETKMDLMVMENLFFGRSISRVYDLKGSARSRYNPDTTGPNKVLLDMNLLENLRTEPIFLGSKAKRSLERAIWNDTSFLASVDVMDYSLLVGVDDEHKELVLGIIDFMRQYTWDKHLETWVKASGILGGLKSASPTIISPKQYKKRFRKAMTSYFLTVPDQWSS</sequence>
<gene>
    <name evidence="1" type="ORF">OWV82_016042</name>
</gene>
<protein>
    <submittedName>
        <fullName evidence="1">1-phosphatidylinositol-3-phosphate 5-kinase</fullName>
    </submittedName>
</protein>
<comment type="caution">
    <text evidence="1">The sequence shown here is derived from an EMBL/GenBank/DDBJ whole genome shotgun (WGS) entry which is preliminary data.</text>
</comment>
<evidence type="ECO:0000313" key="2">
    <source>
        <dbReference type="Proteomes" id="UP001164539"/>
    </source>
</evidence>
<dbReference type="Proteomes" id="UP001164539">
    <property type="component" value="Chromosome 9"/>
</dbReference>
<keyword evidence="2" id="KW-1185">Reference proteome</keyword>
<organism evidence="1 2">
    <name type="scientific">Melia azedarach</name>
    <name type="common">Chinaberry tree</name>
    <dbReference type="NCBI Taxonomy" id="155640"/>
    <lineage>
        <taxon>Eukaryota</taxon>
        <taxon>Viridiplantae</taxon>
        <taxon>Streptophyta</taxon>
        <taxon>Embryophyta</taxon>
        <taxon>Tracheophyta</taxon>
        <taxon>Spermatophyta</taxon>
        <taxon>Magnoliopsida</taxon>
        <taxon>eudicotyledons</taxon>
        <taxon>Gunneridae</taxon>
        <taxon>Pentapetalae</taxon>
        <taxon>rosids</taxon>
        <taxon>malvids</taxon>
        <taxon>Sapindales</taxon>
        <taxon>Meliaceae</taxon>
        <taxon>Melia</taxon>
    </lineage>
</organism>
<name>A0ACC1XEW4_MELAZ</name>
<dbReference type="EMBL" id="CM051402">
    <property type="protein sequence ID" value="KAJ4709773.1"/>
    <property type="molecule type" value="Genomic_DNA"/>
</dbReference>
<reference evidence="1 2" key="1">
    <citation type="journal article" date="2023" name="Science">
        <title>Complex scaffold remodeling in plant triterpene biosynthesis.</title>
        <authorList>
            <person name="De La Pena R."/>
            <person name="Hodgson H."/>
            <person name="Liu J.C."/>
            <person name="Stephenson M.J."/>
            <person name="Martin A.C."/>
            <person name="Owen C."/>
            <person name="Harkess A."/>
            <person name="Leebens-Mack J."/>
            <person name="Jimenez L.E."/>
            <person name="Osbourn A."/>
            <person name="Sattely E.S."/>
        </authorList>
    </citation>
    <scope>NUCLEOTIDE SEQUENCE [LARGE SCALE GENOMIC DNA]</scope>
    <source>
        <strain evidence="2">cv. JPN11</strain>
        <tissue evidence="1">Leaf</tissue>
    </source>
</reference>
<proteinExistence type="predicted"/>